<accession>A0A4Q5LX01</accession>
<dbReference type="OrthoDB" id="5493262at2"/>
<dbReference type="EMBL" id="SEWF01000028">
    <property type="protein sequence ID" value="RYU94264.1"/>
    <property type="molecule type" value="Genomic_DNA"/>
</dbReference>
<reference evidence="1 2" key="1">
    <citation type="submission" date="2019-02" db="EMBL/GenBank/DDBJ databases">
        <title>Bacterial novel species Emticicia sp. 17J42-9 isolated from soil.</title>
        <authorList>
            <person name="Jung H.-Y."/>
        </authorList>
    </citation>
    <scope>NUCLEOTIDE SEQUENCE [LARGE SCALE GENOMIC DNA]</scope>
    <source>
        <strain evidence="1 2">17J42-9</strain>
    </source>
</reference>
<comment type="caution">
    <text evidence="1">The sequence shown here is derived from an EMBL/GenBank/DDBJ whole genome shotgun (WGS) entry which is preliminary data.</text>
</comment>
<dbReference type="PANTHER" id="PTHR41913:SF1">
    <property type="entry name" value="DUF1684 DOMAIN-CONTAINING PROTEIN"/>
    <property type="match status" value="1"/>
</dbReference>
<evidence type="ECO:0000313" key="1">
    <source>
        <dbReference type="EMBL" id="RYU94264.1"/>
    </source>
</evidence>
<keyword evidence="2" id="KW-1185">Reference proteome</keyword>
<organism evidence="1 2">
    <name type="scientific">Emticicia agri</name>
    <dbReference type="NCBI Taxonomy" id="2492393"/>
    <lineage>
        <taxon>Bacteria</taxon>
        <taxon>Pseudomonadati</taxon>
        <taxon>Bacteroidota</taxon>
        <taxon>Cytophagia</taxon>
        <taxon>Cytophagales</taxon>
        <taxon>Leadbetterellaceae</taxon>
        <taxon>Emticicia</taxon>
    </lineage>
</organism>
<name>A0A4Q5LX01_9BACT</name>
<dbReference type="InterPro" id="IPR012467">
    <property type="entry name" value="DUF1684"/>
</dbReference>
<gene>
    <name evidence="1" type="ORF">EWM59_17755</name>
</gene>
<evidence type="ECO:0000313" key="2">
    <source>
        <dbReference type="Proteomes" id="UP000293162"/>
    </source>
</evidence>
<dbReference type="Proteomes" id="UP000293162">
    <property type="component" value="Unassembled WGS sequence"/>
</dbReference>
<protein>
    <submittedName>
        <fullName evidence="1">DUF1684 domain-containing protein</fullName>
    </submittedName>
</protein>
<dbReference type="Pfam" id="PF07920">
    <property type="entry name" value="DUF1684"/>
    <property type="match status" value="1"/>
</dbReference>
<sequence length="196" mass="22285">MFKNKFVLFFLVIAIAGILFYSLRGTEDYIATISERRNEYAQTLANDKDSPIANLSNFTGFKYFEPNVDYRIEADYKGTADGGQTMILMTDSTQSEIKKAGEATFLLNGENYTVSLFDEGKIYLLPFRDLTSGKETYGGGRYINIPKEKLVGDKIEIDFNNAHNFYCAYNESFICPIPPKENFIQAEIKVGEKVYK</sequence>
<dbReference type="AlphaFoldDB" id="A0A4Q5LX01"/>
<dbReference type="RefSeq" id="WP_130022600.1">
    <property type="nucleotide sequence ID" value="NZ_SEWF01000028.1"/>
</dbReference>
<dbReference type="PANTHER" id="PTHR41913">
    <property type="entry name" value="DUF1684 DOMAIN-CONTAINING PROTEIN"/>
    <property type="match status" value="1"/>
</dbReference>
<proteinExistence type="predicted"/>